<keyword evidence="4" id="KW-0274">FAD</keyword>
<dbReference type="SUPFAM" id="SSF54373">
    <property type="entry name" value="FAD-linked reductases, C-terminal domain"/>
    <property type="match status" value="1"/>
</dbReference>
<feature type="domain" description="Glucose-methanol-choline oxidoreductase N-terminal" evidence="6">
    <location>
        <begin position="194"/>
        <end position="287"/>
    </location>
</feature>
<dbReference type="EMBL" id="BNAT01000004">
    <property type="protein sequence ID" value="GHH84743.1"/>
    <property type="molecule type" value="Genomic_DNA"/>
</dbReference>
<evidence type="ECO:0000259" key="6">
    <source>
        <dbReference type="Pfam" id="PF00732"/>
    </source>
</evidence>
<evidence type="ECO:0000256" key="5">
    <source>
        <dbReference type="ARBA" id="ARBA00023002"/>
    </source>
</evidence>
<keyword evidence="5" id="KW-0560">Oxidoreductase</keyword>
<evidence type="ECO:0000256" key="2">
    <source>
        <dbReference type="ARBA" id="ARBA00010790"/>
    </source>
</evidence>
<comment type="similarity">
    <text evidence="2">Belongs to the GMC oxidoreductase family.</text>
</comment>
<organism evidence="8 9">
    <name type="scientific">Streptomyces capitiformicae</name>
    <dbReference type="NCBI Taxonomy" id="2014920"/>
    <lineage>
        <taxon>Bacteria</taxon>
        <taxon>Bacillati</taxon>
        <taxon>Actinomycetota</taxon>
        <taxon>Actinomycetes</taxon>
        <taxon>Kitasatosporales</taxon>
        <taxon>Streptomycetaceae</taxon>
        <taxon>Streptomyces</taxon>
    </lineage>
</organism>
<dbReference type="InterPro" id="IPR036188">
    <property type="entry name" value="FAD/NAD-bd_sf"/>
</dbReference>
<dbReference type="InterPro" id="IPR000172">
    <property type="entry name" value="GMC_OxRdtase_N"/>
</dbReference>
<dbReference type="Pfam" id="PF00732">
    <property type="entry name" value="GMC_oxred_N"/>
    <property type="match status" value="1"/>
</dbReference>
<reference evidence="8" key="2">
    <citation type="submission" date="2020-09" db="EMBL/GenBank/DDBJ databases">
        <authorList>
            <person name="Sun Q."/>
            <person name="Zhou Y."/>
        </authorList>
    </citation>
    <scope>NUCLEOTIDE SEQUENCE</scope>
    <source>
        <strain evidence="8">CGMCC 4.7403</strain>
    </source>
</reference>
<dbReference type="AlphaFoldDB" id="A0A919GH96"/>
<reference evidence="8" key="1">
    <citation type="journal article" date="2014" name="Int. J. Syst. Evol. Microbiol.">
        <title>Complete genome sequence of Corynebacterium casei LMG S-19264T (=DSM 44701T), isolated from a smear-ripened cheese.</title>
        <authorList>
            <consortium name="US DOE Joint Genome Institute (JGI-PGF)"/>
            <person name="Walter F."/>
            <person name="Albersmeier A."/>
            <person name="Kalinowski J."/>
            <person name="Ruckert C."/>
        </authorList>
    </citation>
    <scope>NUCLEOTIDE SEQUENCE</scope>
    <source>
        <strain evidence="8">CGMCC 4.7403</strain>
    </source>
</reference>
<evidence type="ECO:0000259" key="7">
    <source>
        <dbReference type="Pfam" id="PF05199"/>
    </source>
</evidence>
<keyword evidence="9" id="KW-1185">Reference proteome</keyword>
<dbReference type="Pfam" id="PF13450">
    <property type="entry name" value="NAD_binding_8"/>
    <property type="match status" value="1"/>
</dbReference>
<proteinExistence type="inferred from homology"/>
<dbReference type="SUPFAM" id="SSF51905">
    <property type="entry name" value="FAD/NAD(P)-binding domain"/>
    <property type="match status" value="1"/>
</dbReference>
<accession>A0A919GH96</accession>
<protein>
    <submittedName>
        <fullName evidence="8">Gluconate dehydrogenase</fullName>
    </submittedName>
</protein>
<sequence>MAPRIHDVCVIGSGASGAVVAGRLAAAGSDVVVIEQGGHVAPGTYLHELIPGFETARARTVEGAWVEHGYPWTACVVGGGTRFYAGISMRFRPVDFRADPHLVPDALPARWPFEYSELMPHYEQVERWIGVSRSCDDPALPPLSPGPLPPHQPGPRGRLLEAAASSLGLCPFPTPVTAHSVPYAGAPACESLTPCTDFSCPIGAKGDVYQRILAPNLTRPNLRLHVGCKAVRLVESSPGKVTAVECLDLGNGTRRTFHARTFVVAGNAVQTAALLLRSRSRYSPDGLGNSGDMVGRGLCFKVSQNVTGHLDAAPPGNPDGRVERYSSVVLTDFYLDPECPTGLGGLVLEANHSDPVRAADSRVLRLECLLADQPIWSNRVTLNWAALDRHGLPRLVMDYRPHPVDLDRLRYVRTRATEILKAAGATEIHNEPLDFTLGSAHLHGTCRMGTDPAVSVCTPDGALRGAENVYIGDGAVMPFPSGINPTLTIQALAHRLAGRLLSL</sequence>
<dbReference type="RefSeq" id="WP_189781591.1">
    <property type="nucleotide sequence ID" value="NZ_BNAT01000004.1"/>
</dbReference>
<dbReference type="Gene3D" id="3.50.50.60">
    <property type="entry name" value="FAD/NAD(P)-binding domain"/>
    <property type="match status" value="3"/>
</dbReference>
<dbReference type="InterPro" id="IPR007867">
    <property type="entry name" value="GMC_OxRtase_C"/>
</dbReference>
<dbReference type="Pfam" id="PF05199">
    <property type="entry name" value="GMC_oxred_C"/>
    <property type="match status" value="1"/>
</dbReference>
<feature type="domain" description="Glucose-methanol-choline oxidoreductase C-terminal" evidence="7">
    <location>
        <begin position="377"/>
        <end position="493"/>
    </location>
</feature>
<dbReference type="Proteomes" id="UP000603227">
    <property type="component" value="Unassembled WGS sequence"/>
</dbReference>
<evidence type="ECO:0000256" key="1">
    <source>
        <dbReference type="ARBA" id="ARBA00001974"/>
    </source>
</evidence>
<keyword evidence="3" id="KW-0285">Flavoprotein</keyword>
<dbReference type="InterPro" id="IPR051473">
    <property type="entry name" value="P2Ox-like"/>
</dbReference>
<evidence type="ECO:0000256" key="3">
    <source>
        <dbReference type="ARBA" id="ARBA00022630"/>
    </source>
</evidence>
<dbReference type="GO" id="GO:0016614">
    <property type="term" value="F:oxidoreductase activity, acting on CH-OH group of donors"/>
    <property type="evidence" value="ECO:0007669"/>
    <property type="project" value="InterPro"/>
</dbReference>
<name>A0A919GH96_9ACTN</name>
<dbReference type="PANTHER" id="PTHR42784">
    <property type="entry name" value="PYRANOSE 2-OXIDASE"/>
    <property type="match status" value="1"/>
</dbReference>
<evidence type="ECO:0000313" key="8">
    <source>
        <dbReference type="EMBL" id="GHH84743.1"/>
    </source>
</evidence>
<dbReference type="PANTHER" id="PTHR42784:SF1">
    <property type="entry name" value="PYRANOSE 2-OXIDASE"/>
    <property type="match status" value="1"/>
</dbReference>
<comment type="caution">
    <text evidence="8">The sequence shown here is derived from an EMBL/GenBank/DDBJ whole genome shotgun (WGS) entry which is preliminary data.</text>
</comment>
<comment type="cofactor">
    <cofactor evidence="1">
        <name>FAD</name>
        <dbReference type="ChEBI" id="CHEBI:57692"/>
    </cofactor>
</comment>
<evidence type="ECO:0000256" key="4">
    <source>
        <dbReference type="ARBA" id="ARBA00022827"/>
    </source>
</evidence>
<evidence type="ECO:0000313" key="9">
    <source>
        <dbReference type="Proteomes" id="UP000603227"/>
    </source>
</evidence>
<dbReference type="GO" id="GO:0050660">
    <property type="term" value="F:flavin adenine dinucleotide binding"/>
    <property type="evidence" value="ECO:0007669"/>
    <property type="project" value="InterPro"/>
</dbReference>
<gene>
    <name evidence="8" type="ORF">GCM10017771_14810</name>
</gene>